<comment type="caution">
    <text evidence="3">The sequence shown here is derived from an EMBL/GenBank/DDBJ whole genome shotgun (WGS) entry which is preliminary data.</text>
</comment>
<evidence type="ECO:0000256" key="1">
    <source>
        <dbReference type="PROSITE-ProRule" id="PRU01250"/>
    </source>
</evidence>
<dbReference type="GO" id="GO:0051082">
    <property type="term" value="F:unfolded protein binding"/>
    <property type="evidence" value="ECO:0007669"/>
    <property type="project" value="UniProtKB-UniRule"/>
</dbReference>
<dbReference type="Gene3D" id="6.20.220.10">
    <property type="entry name" value="ClpX chaperone, C4-type zinc finger domain"/>
    <property type="match status" value="1"/>
</dbReference>
<gene>
    <name evidence="3" type="ORF">I7412_15530</name>
</gene>
<keyword evidence="4" id="KW-1185">Reference proteome</keyword>
<organism evidence="3 4">
    <name type="scientific">Frankia nepalensis</name>
    <dbReference type="NCBI Taxonomy" id="1836974"/>
    <lineage>
        <taxon>Bacteria</taxon>
        <taxon>Bacillati</taxon>
        <taxon>Actinomycetota</taxon>
        <taxon>Actinomycetes</taxon>
        <taxon>Frankiales</taxon>
        <taxon>Frankiaceae</taxon>
        <taxon>Frankia</taxon>
    </lineage>
</organism>
<evidence type="ECO:0000313" key="4">
    <source>
        <dbReference type="Proteomes" id="UP000604475"/>
    </source>
</evidence>
<feature type="binding site" evidence="1">
    <location>
        <position position="41"/>
    </location>
    <ligand>
        <name>Zn(2+)</name>
        <dbReference type="ChEBI" id="CHEBI:29105"/>
    </ligand>
</feature>
<evidence type="ECO:0000259" key="2">
    <source>
        <dbReference type="PROSITE" id="PS51902"/>
    </source>
</evidence>
<dbReference type="AlphaFoldDB" id="A0A937RE21"/>
<dbReference type="GO" id="GO:0008270">
    <property type="term" value="F:zinc ion binding"/>
    <property type="evidence" value="ECO:0007669"/>
    <property type="project" value="UniProtKB-UniRule"/>
</dbReference>
<keyword evidence="1" id="KW-0479">Metal-binding</keyword>
<feature type="domain" description="ClpX-type ZB" evidence="2">
    <location>
        <begin position="7"/>
        <end position="60"/>
    </location>
</feature>
<dbReference type="EMBL" id="JAEACQ010000190">
    <property type="protein sequence ID" value="MBL7628537.1"/>
    <property type="molecule type" value="Genomic_DNA"/>
</dbReference>
<feature type="binding site" evidence="1">
    <location>
        <position position="44"/>
    </location>
    <ligand>
        <name>Zn(2+)</name>
        <dbReference type="ChEBI" id="CHEBI:29105"/>
    </ligand>
</feature>
<dbReference type="Pfam" id="PF06689">
    <property type="entry name" value="zf-C4_ClpX"/>
    <property type="match status" value="1"/>
</dbReference>
<dbReference type="PROSITE" id="PS51902">
    <property type="entry name" value="CLPX_ZB"/>
    <property type="match status" value="1"/>
</dbReference>
<proteinExistence type="inferred from homology"/>
<dbReference type="SMART" id="SM00994">
    <property type="entry name" value="zf-C4_ClpX"/>
    <property type="match status" value="1"/>
</dbReference>
<feature type="binding site" evidence="1">
    <location>
        <position position="19"/>
    </location>
    <ligand>
        <name>Zn(2+)</name>
        <dbReference type="ChEBI" id="CHEBI:29105"/>
    </ligand>
</feature>
<sequence>MANTRSPVPGEGWLETLCCSFCGKDKAAVTKLVAGPGVYICNECVDLCNLIITEQPAPAFGSWDERSDDDLLTGLAKVQAVVAQADAAVHDYVDVLRGRGISWTRIGAALGVSKQAAWERFSGED</sequence>
<dbReference type="GO" id="GO:0046983">
    <property type="term" value="F:protein dimerization activity"/>
    <property type="evidence" value="ECO:0007669"/>
    <property type="project" value="UniProtKB-UniRule"/>
</dbReference>
<dbReference type="InterPro" id="IPR059188">
    <property type="entry name" value="Znf_CLPX-like"/>
</dbReference>
<comment type="similarity">
    <text evidence="1">Belongs to the ClpX chaperone family.</text>
</comment>
<reference evidence="3" key="1">
    <citation type="submission" date="2020-12" db="EMBL/GenBank/DDBJ databases">
        <title>Genomic characterization of non-nitrogen-fixing Frankia strains.</title>
        <authorList>
            <person name="Carlos-Shanley C."/>
            <person name="Guerra T."/>
            <person name="Hahn D."/>
        </authorList>
    </citation>
    <scope>NUCLEOTIDE SEQUENCE</scope>
    <source>
        <strain evidence="3">CN6</strain>
    </source>
</reference>
<name>A0A937RE21_9ACTN</name>
<dbReference type="SUPFAM" id="SSF57716">
    <property type="entry name" value="Glucocorticoid receptor-like (DNA-binding domain)"/>
    <property type="match status" value="1"/>
</dbReference>
<evidence type="ECO:0000313" key="3">
    <source>
        <dbReference type="EMBL" id="MBL7628537.1"/>
    </source>
</evidence>
<keyword evidence="1" id="KW-0143">Chaperone</keyword>
<dbReference type="InterPro" id="IPR010603">
    <property type="entry name" value="Znf_CppX_C4"/>
</dbReference>
<dbReference type="InterPro" id="IPR038366">
    <property type="entry name" value="Znf_CppX_C4_sf"/>
</dbReference>
<dbReference type="GO" id="GO:0006457">
    <property type="term" value="P:protein folding"/>
    <property type="evidence" value="ECO:0007669"/>
    <property type="project" value="UniProtKB-UniRule"/>
</dbReference>
<protein>
    <recommendedName>
        <fullName evidence="2">ClpX-type ZB domain-containing protein</fullName>
    </recommendedName>
</protein>
<dbReference type="Proteomes" id="UP000604475">
    <property type="component" value="Unassembled WGS sequence"/>
</dbReference>
<accession>A0A937RE21</accession>
<dbReference type="RefSeq" id="WP_203003169.1">
    <property type="nucleotide sequence ID" value="NZ_JADWYU010000186.1"/>
</dbReference>
<feature type="binding site" evidence="1">
    <location>
        <position position="22"/>
    </location>
    <ligand>
        <name>Zn(2+)</name>
        <dbReference type="ChEBI" id="CHEBI:29105"/>
    </ligand>
</feature>
<keyword evidence="1" id="KW-0862">Zinc</keyword>